<feature type="transmembrane region" description="Helical" evidence="9">
    <location>
        <begin position="487"/>
        <end position="507"/>
    </location>
</feature>
<gene>
    <name evidence="10" type="ORF">LODBEIA_P10250</name>
</gene>
<evidence type="ECO:0000256" key="8">
    <source>
        <dbReference type="ARBA" id="ARBA00023136"/>
    </source>
</evidence>
<organism evidence="10 11">
    <name type="scientific">Lodderomyces beijingensis</name>
    <dbReference type="NCBI Taxonomy" id="1775926"/>
    <lineage>
        <taxon>Eukaryota</taxon>
        <taxon>Fungi</taxon>
        <taxon>Dikarya</taxon>
        <taxon>Ascomycota</taxon>
        <taxon>Saccharomycotina</taxon>
        <taxon>Pichiomycetes</taxon>
        <taxon>Debaryomycetaceae</taxon>
        <taxon>Candida/Lodderomyces clade</taxon>
        <taxon>Lodderomyces</taxon>
    </lineage>
</organism>
<keyword evidence="5" id="KW-0571">Peptide transport</keyword>
<feature type="transmembrane region" description="Helical" evidence="9">
    <location>
        <begin position="692"/>
        <end position="708"/>
    </location>
</feature>
<feature type="transmembrane region" description="Helical" evidence="9">
    <location>
        <begin position="436"/>
        <end position="456"/>
    </location>
</feature>
<comment type="subcellular location">
    <subcellularLocation>
        <location evidence="1">Membrane</location>
        <topology evidence="1">Multi-pass membrane protein</topology>
    </subcellularLocation>
</comment>
<keyword evidence="8 9" id="KW-0472">Membrane</keyword>
<dbReference type="Proteomes" id="UP001497383">
    <property type="component" value="Chromosome 1"/>
</dbReference>
<evidence type="ECO:0000256" key="4">
    <source>
        <dbReference type="ARBA" id="ARBA00022692"/>
    </source>
</evidence>
<evidence type="ECO:0000313" key="10">
    <source>
        <dbReference type="EMBL" id="CAK9436467.1"/>
    </source>
</evidence>
<evidence type="ECO:0000313" key="11">
    <source>
        <dbReference type="Proteomes" id="UP001497383"/>
    </source>
</evidence>
<accession>A0ABP0ZI73</accession>
<keyword evidence="11" id="KW-1185">Reference proteome</keyword>
<dbReference type="NCBIfam" id="TIGR00727">
    <property type="entry name" value="ISP4_OPT"/>
    <property type="match status" value="1"/>
</dbReference>
<proteinExistence type="inferred from homology"/>
<dbReference type="EMBL" id="OZ022405">
    <property type="protein sequence ID" value="CAK9436467.1"/>
    <property type="molecule type" value="Genomic_DNA"/>
</dbReference>
<feature type="transmembrane region" description="Helical" evidence="9">
    <location>
        <begin position="513"/>
        <end position="535"/>
    </location>
</feature>
<keyword evidence="4 9" id="KW-0812">Transmembrane</keyword>
<dbReference type="RefSeq" id="XP_066827963.1">
    <property type="nucleotide sequence ID" value="XM_066970868.1"/>
</dbReference>
<dbReference type="InterPro" id="IPR004813">
    <property type="entry name" value="OPT"/>
</dbReference>
<dbReference type="NCBIfam" id="TIGR00728">
    <property type="entry name" value="OPT_sfam"/>
    <property type="match status" value="1"/>
</dbReference>
<feature type="transmembrane region" description="Helical" evidence="9">
    <location>
        <begin position="353"/>
        <end position="375"/>
    </location>
</feature>
<evidence type="ECO:0000256" key="9">
    <source>
        <dbReference type="SAM" id="Phobius"/>
    </source>
</evidence>
<feature type="transmembrane region" description="Helical" evidence="9">
    <location>
        <begin position="743"/>
        <end position="766"/>
    </location>
</feature>
<evidence type="ECO:0000256" key="1">
    <source>
        <dbReference type="ARBA" id="ARBA00004141"/>
    </source>
</evidence>
<feature type="transmembrane region" description="Helical" evidence="9">
    <location>
        <begin position="597"/>
        <end position="619"/>
    </location>
</feature>
<feature type="transmembrane region" description="Helical" evidence="9">
    <location>
        <begin position="118"/>
        <end position="136"/>
    </location>
</feature>
<dbReference type="GeneID" id="92206221"/>
<protein>
    <submittedName>
        <fullName evidence="10">Uncharacterized protein</fullName>
    </submittedName>
</protein>
<evidence type="ECO:0000256" key="3">
    <source>
        <dbReference type="ARBA" id="ARBA00022448"/>
    </source>
</evidence>
<reference evidence="10 11" key="1">
    <citation type="submission" date="2024-03" db="EMBL/GenBank/DDBJ databases">
        <authorList>
            <person name="Brejova B."/>
        </authorList>
    </citation>
    <scope>NUCLEOTIDE SEQUENCE [LARGE SCALE GENOMIC DNA]</scope>
    <source>
        <strain evidence="10 11">CBS 14171</strain>
    </source>
</reference>
<evidence type="ECO:0000256" key="5">
    <source>
        <dbReference type="ARBA" id="ARBA00022856"/>
    </source>
</evidence>
<name>A0ABP0ZI73_9ASCO</name>
<keyword evidence="7 9" id="KW-1133">Transmembrane helix</keyword>
<feature type="transmembrane region" description="Helical" evidence="9">
    <location>
        <begin position="284"/>
        <end position="302"/>
    </location>
</feature>
<keyword evidence="3" id="KW-0813">Transport</keyword>
<feature type="transmembrane region" description="Helical" evidence="9">
    <location>
        <begin position="663"/>
        <end position="685"/>
    </location>
</feature>
<dbReference type="Pfam" id="PF03169">
    <property type="entry name" value="OPT"/>
    <property type="match status" value="1"/>
</dbReference>
<feature type="transmembrane region" description="Helical" evidence="9">
    <location>
        <begin position="714"/>
        <end position="731"/>
    </location>
</feature>
<evidence type="ECO:0000256" key="6">
    <source>
        <dbReference type="ARBA" id="ARBA00022927"/>
    </source>
</evidence>
<evidence type="ECO:0000256" key="2">
    <source>
        <dbReference type="ARBA" id="ARBA00008807"/>
    </source>
</evidence>
<keyword evidence="6" id="KW-0653">Protein transport</keyword>
<comment type="similarity">
    <text evidence="2">Belongs to the oligopeptide OPT transporter family.</text>
</comment>
<sequence length="807" mass="91736">MMNKLKNLLFKNRGEKTSSSENSFDEIHDLNEKAAYEFHRRSYLDDCEIDQKELELNFDKNGASRPNPFDQNSSLLIQEIIHDDYAGIHVEDDSRYHEVRGAVPSWDDFSMPQATIRAWTIGLILTTIGSAMNMYFSLHSPAIRITTMVISITAYPLGRLWAWCVPDWSIWGLKLNPGPFNVKEHAVITIMANASFSGGAAYATDILVTMNKFYNVDFGLGFAIVAILSTNMIGFSMGGLIRKFVVDSPSAIWPSNLVTCTFLTNMHINENHPVNGWHVSRLKFFLVISIGSFIYYWFPGYIFRALSYFSWLTWIRPRDVTVNQIFGSSSGLGMIPNMIALDWNQIAGYVGSPLIPPAGTIATVFLSMILIFWIITPIVSFTNTWYGDYVPISSPGSFDRYQNPYNVSRIVDTKTLTFIEEEYKKYSPLFLSTTFAISYGLSFASITATVMHTILFHGKEVLDQIRVKETPDVHNRLMARYKKVPEWWFLIAFLIFFTLSIVTIRCWDTEMPVWALIVALLIAFVFLLPVAIIFARTNILVGLNVLSEFIVGYMVPKKPLACLFFKTFGYISNAQAVTFASDMKLGHYMKIAPYNMFFAQFVAATWSCLVQIAVLKWAYGAVEGLCTPHQRNGYVCPGARVFFNASIIWGAIGPQRQFSHGQIYYGLLFFFIVGLILPIINWLILRKWPKSVVRYLHWPVFFSGTGFIPPATPFNYTSYCIVGLVFGWWIKRKYFHWWTKYNYSLSAGLDVGLAWSSLIISLAMGLTNTSFPSWWGNDVVTSTADYDTMSNIRKLLEPGEAFGPSSW</sequence>
<dbReference type="PANTHER" id="PTHR22601">
    <property type="entry name" value="ISP4 LIKE PROTEIN"/>
    <property type="match status" value="1"/>
</dbReference>
<dbReference type="InterPro" id="IPR004648">
    <property type="entry name" value="Oligpept_transpt"/>
</dbReference>
<feature type="transmembrane region" description="Helical" evidence="9">
    <location>
        <begin position="322"/>
        <end position="341"/>
    </location>
</feature>
<evidence type="ECO:0000256" key="7">
    <source>
        <dbReference type="ARBA" id="ARBA00022989"/>
    </source>
</evidence>
<feature type="transmembrane region" description="Helical" evidence="9">
    <location>
        <begin position="220"/>
        <end position="241"/>
    </location>
</feature>